<sequence length="73" mass="7837">MAHEVAGIFLVHVAEDHPRRGIGGALMATALRVGRERGMRLAALGAGLAGEPLYWRFGFTAVSEYRLFSGPTP</sequence>
<dbReference type="GO" id="GO:0030649">
    <property type="term" value="P:aminoglycoside antibiotic catabolic process"/>
    <property type="evidence" value="ECO:0007669"/>
    <property type="project" value="TreeGrafter"/>
</dbReference>
<dbReference type="PROSITE" id="PS51186">
    <property type="entry name" value="GNAT"/>
    <property type="match status" value="1"/>
</dbReference>
<keyword evidence="3" id="KW-1185">Reference proteome</keyword>
<comment type="caution">
    <text evidence="2">The sequence shown here is derived from an EMBL/GenBank/DDBJ whole genome shotgun (WGS) entry which is preliminary data.</text>
</comment>
<dbReference type="AlphaFoldDB" id="A0A917KTH8"/>
<feature type="domain" description="N-acetyltransferase" evidence="1">
    <location>
        <begin position="1"/>
        <end position="73"/>
    </location>
</feature>
<dbReference type="EMBL" id="BMQA01000014">
    <property type="protein sequence ID" value="GGJ28755.1"/>
    <property type="molecule type" value="Genomic_DNA"/>
</dbReference>
<name>A0A917KTH8_9ACTN</name>
<proteinExistence type="predicted"/>
<gene>
    <name evidence="2" type="ORF">GCM10010121_045120</name>
</gene>
<dbReference type="InterPro" id="IPR051554">
    <property type="entry name" value="Acetyltransferase_Eis"/>
</dbReference>
<dbReference type="InterPro" id="IPR000182">
    <property type="entry name" value="GNAT_dom"/>
</dbReference>
<accession>A0A917KTH8</accession>
<dbReference type="SUPFAM" id="SSF55729">
    <property type="entry name" value="Acyl-CoA N-acyltransferases (Nat)"/>
    <property type="match status" value="1"/>
</dbReference>
<dbReference type="Gene3D" id="3.40.630.30">
    <property type="match status" value="1"/>
</dbReference>
<reference evidence="2" key="1">
    <citation type="journal article" date="2014" name="Int. J. Syst. Evol. Microbiol.">
        <title>Complete genome sequence of Corynebacterium casei LMG S-19264T (=DSM 44701T), isolated from a smear-ripened cheese.</title>
        <authorList>
            <consortium name="US DOE Joint Genome Institute (JGI-PGF)"/>
            <person name="Walter F."/>
            <person name="Albersmeier A."/>
            <person name="Kalinowski J."/>
            <person name="Ruckert C."/>
        </authorList>
    </citation>
    <scope>NUCLEOTIDE SEQUENCE</scope>
    <source>
        <strain evidence="2">JCM 3086</strain>
    </source>
</reference>
<evidence type="ECO:0000259" key="1">
    <source>
        <dbReference type="PROSITE" id="PS51186"/>
    </source>
</evidence>
<dbReference type="PANTHER" id="PTHR37817">
    <property type="entry name" value="N-ACETYLTRANSFERASE EIS"/>
    <property type="match status" value="1"/>
</dbReference>
<organism evidence="2 3">
    <name type="scientific">Streptomyces brasiliensis</name>
    <dbReference type="NCBI Taxonomy" id="1954"/>
    <lineage>
        <taxon>Bacteria</taxon>
        <taxon>Bacillati</taxon>
        <taxon>Actinomycetota</taxon>
        <taxon>Actinomycetes</taxon>
        <taxon>Kitasatosporales</taxon>
        <taxon>Streptomycetaceae</taxon>
        <taxon>Streptomyces</taxon>
    </lineage>
</organism>
<dbReference type="RefSeq" id="WP_229840601.1">
    <property type="nucleotide sequence ID" value="NZ_BMQA01000014.1"/>
</dbReference>
<protein>
    <recommendedName>
        <fullName evidence="1">N-acetyltransferase domain-containing protein</fullName>
    </recommendedName>
</protein>
<dbReference type="CDD" id="cd04301">
    <property type="entry name" value="NAT_SF"/>
    <property type="match status" value="1"/>
</dbReference>
<dbReference type="InterPro" id="IPR016181">
    <property type="entry name" value="Acyl_CoA_acyltransferase"/>
</dbReference>
<evidence type="ECO:0000313" key="3">
    <source>
        <dbReference type="Proteomes" id="UP000657574"/>
    </source>
</evidence>
<evidence type="ECO:0000313" key="2">
    <source>
        <dbReference type="EMBL" id="GGJ28755.1"/>
    </source>
</evidence>
<dbReference type="Pfam" id="PF13527">
    <property type="entry name" value="Acetyltransf_9"/>
    <property type="match status" value="1"/>
</dbReference>
<dbReference type="PANTHER" id="PTHR37817:SF1">
    <property type="entry name" value="N-ACETYLTRANSFERASE EIS"/>
    <property type="match status" value="1"/>
</dbReference>
<dbReference type="GO" id="GO:0034069">
    <property type="term" value="F:aminoglycoside N-acetyltransferase activity"/>
    <property type="evidence" value="ECO:0007669"/>
    <property type="project" value="TreeGrafter"/>
</dbReference>
<reference evidence="2" key="2">
    <citation type="submission" date="2020-09" db="EMBL/GenBank/DDBJ databases">
        <authorList>
            <person name="Sun Q."/>
            <person name="Ohkuma M."/>
        </authorList>
    </citation>
    <scope>NUCLEOTIDE SEQUENCE</scope>
    <source>
        <strain evidence="2">JCM 3086</strain>
    </source>
</reference>
<dbReference type="Proteomes" id="UP000657574">
    <property type="component" value="Unassembled WGS sequence"/>
</dbReference>